<evidence type="ECO:0000313" key="3">
    <source>
        <dbReference type="EMBL" id="OQR41054.1"/>
    </source>
</evidence>
<dbReference type="GO" id="GO:0006355">
    <property type="term" value="P:regulation of DNA-templated transcription"/>
    <property type="evidence" value="ECO:0007669"/>
    <property type="project" value="InterPro"/>
</dbReference>
<dbReference type="PANTHER" id="PTHR38781">
    <property type="entry name" value="ANTITOXIN DINJ-RELATED"/>
    <property type="match status" value="1"/>
</dbReference>
<keyword evidence="2" id="KW-1277">Toxin-antitoxin system</keyword>
<dbReference type="NCBIfam" id="TIGR02384">
    <property type="entry name" value="RelB_DinJ"/>
    <property type="match status" value="1"/>
</dbReference>
<evidence type="ECO:0000313" key="4">
    <source>
        <dbReference type="EMBL" id="PRM88191.1"/>
    </source>
</evidence>
<sequence length="90" mass="10306">MTTNLNKIRTNVYLDATTKEKAQEIFKQYGLGLSEAFNIFLTQSVLQRGIPFEIKIPNDETLEAIKDARAKKNMSKVNLEDLKEDIKCLN</sequence>
<dbReference type="AlphaFoldDB" id="A0A1V9VAR8"/>
<dbReference type="GO" id="GO:0044010">
    <property type="term" value="P:single-species biofilm formation"/>
    <property type="evidence" value="ECO:0007669"/>
    <property type="project" value="InterPro"/>
</dbReference>
<dbReference type="InterPro" id="IPR026262">
    <property type="entry name" value="DinJ"/>
</dbReference>
<evidence type="ECO:0000256" key="2">
    <source>
        <dbReference type="ARBA" id="ARBA00022649"/>
    </source>
</evidence>
<dbReference type="GO" id="GO:0000987">
    <property type="term" value="F:cis-regulatory region sequence-specific DNA binding"/>
    <property type="evidence" value="ECO:0007669"/>
    <property type="project" value="InterPro"/>
</dbReference>
<evidence type="ECO:0000313" key="6">
    <source>
        <dbReference type="Proteomes" id="UP000239065"/>
    </source>
</evidence>
<name>A0A1V9VAR8_9BACT</name>
<dbReference type="Proteomes" id="UP000239065">
    <property type="component" value="Unassembled WGS sequence"/>
</dbReference>
<dbReference type="Proteomes" id="UP000192599">
    <property type="component" value="Unassembled WGS sequence"/>
</dbReference>
<comment type="caution">
    <text evidence="3">The sequence shown here is derived from an EMBL/GenBank/DDBJ whole genome shotgun (WGS) entry which is preliminary data.</text>
</comment>
<dbReference type="InterPro" id="IPR007337">
    <property type="entry name" value="RelB/DinJ"/>
</dbReference>
<evidence type="ECO:0000256" key="1">
    <source>
        <dbReference type="ARBA" id="ARBA00010562"/>
    </source>
</evidence>
<dbReference type="EMBL" id="NXGJ01000004">
    <property type="protein sequence ID" value="PRM88191.1"/>
    <property type="molecule type" value="Genomic_DNA"/>
</dbReference>
<evidence type="ECO:0000313" key="5">
    <source>
        <dbReference type="Proteomes" id="UP000192599"/>
    </source>
</evidence>
<dbReference type="PIRSF" id="PIRSF003108">
    <property type="entry name" value="DinJ"/>
    <property type="match status" value="1"/>
</dbReference>
<dbReference type="EMBL" id="LNTC01000116">
    <property type="protein sequence ID" value="OQR41054.1"/>
    <property type="molecule type" value="Genomic_DNA"/>
</dbReference>
<protein>
    <submittedName>
        <fullName evidence="3">Damage-inducible protein J</fullName>
    </submittedName>
    <submittedName>
        <fullName evidence="4">Type II toxin-antitoxin system antitoxin, RelB/DinJ family</fullName>
    </submittedName>
</protein>
<comment type="similarity">
    <text evidence="1">Belongs to the RelB/DinJ antitoxin family.</text>
</comment>
<proteinExistence type="inferred from homology"/>
<dbReference type="RefSeq" id="WP_066221045.1">
    <property type="nucleotide sequence ID" value="NZ_CP026656.1"/>
</dbReference>
<accession>A0A1V9VAR8</accession>
<organism evidence="3 5">
    <name type="scientific">Aliarcobacter cryaerophilus</name>
    <dbReference type="NCBI Taxonomy" id="28198"/>
    <lineage>
        <taxon>Bacteria</taxon>
        <taxon>Pseudomonadati</taxon>
        <taxon>Campylobacterota</taxon>
        <taxon>Epsilonproteobacteria</taxon>
        <taxon>Campylobacterales</taxon>
        <taxon>Arcobacteraceae</taxon>
        <taxon>Aliarcobacter</taxon>
    </lineage>
</organism>
<dbReference type="PANTHER" id="PTHR38781:SF1">
    <property type="entry name" value="ANTITOXIN DINJ-RELATED"/>
    <property type="match status" value="1"/>
</dbReference>
<dbReference type="InterPro" id="IPR013321">
    <property type="entry name" value="Arc_rbn_hlx_hlx"/>
</dbReference>
<dbReference type="Pfam" id="PF04221">
    <property type="entry name" value="RelB"/>
    <property type="match status" value="1"/>
</dbReference>
<reference evidence="4 6" key="2">
    <citation type="submission" date="2017-09" db="EMBL/GenBank/DDBJ databases">
        <title>Reassesment of A. cryaerophilus.</title>
        <authorList>
            <person name="Perez-Cataluna A."/>
            <person name="Collado L."/>
            <person name="Salgado O."/>
            <person name="Lefinanco V."/>
            <person name="Figueras M.J."/>
        </authorList>
    </citation>
    <scope>NUCLEOTIDE SEQUENCE [LARGE SCALE GENOMIC DNA]</scope>
    <source>
        <strain evidence="4 6">LMG 9861</strain>
    </source>
</reference>
<gene>
    <name evidence="3" type="ORF">AS859_07945</name>
    <name evidence="4" type="ORF">CJ669_05415</name>
</gene>
<dbReference type="Gene3D" id="1.10.1220.10">
    <property type="entry name" value="Met repressor-like"/>
    <property type="match status" value="1"/>
</dbReference>
<dbReference type="GO" id="GO:0006351">
    <property type="term" value="P:DNA-templated transcription"/>
    <property type="evidence" value="ECO:0007669"/>
    <property type="project" value="TreeGrafter"/>
</dbReference>
<reference evidence="3 5" key="1">
    <citation type="submission" date="2017-04" db="EMBL/GenBank/DDBJ databases">
        <title>Accumulation and expression of multiple antibiotic resistance genes in Arcobacter cryaerophilus that thrives in sewage.</title>
        <authorList>
            <person name="Millar J.A."/>
            <person name="Raghavan R."/>
        </authorList>
    </citation>
    <scope>NUCLEOTIDE SEQUENCE [LARGE SCALE GENOMIC DNA]</scope>
    <source>
        <strain evidence="3 5">AZT-1</strain>
    </source>
</reference>
<dbReference type="GO" id="GO:0015643">
    <property type="term" value="F:toxic substance binding"/>
    <property type="evidence" value="ECO:0007669"/>
    <property type="project" value="InterPro"/>
</dbReference>